<dbReference type="EMBL" id="JAACXV010016879">
    <property type="protein sequence ID" value="KAF7264484.1"/>
    <property type="molecule type" value="Genomic_DNA"/>
</dbReference>
<reference evidence="9" key="1">
    <citation type="submission" date="2020-08" db="EMBL/GenBank/DDBJ databases">
        <title>Genome sequencing and assembly of the red palm weevil Rhynchophorus ferrugineus.</title>
        <authorList>
            <person name="Dias G.B."/>
            <person name="Bergman C.M."/>
            <person name="Manee M."/>
        </authorList>
    </citation>
    <scope>NUCLEOTIDE SEQUENCE</scope>
    <source>
        <strain evidence="9">AA-2017</strain>
        <tissue evidence="9">Whole larva</tissue>
    </source>
</reference>
<evidence type="ECO:0000256" key="8">
    <source>
        <dbReference type="SAM" id="SignalP"/>
    </source>
</evidence>
<keyword evidence="6" id="KW-0472">Membrane</keyword>
<keyword evidence="7" id="KW-0449">Lipoprotein</keyword>
<evidence type="ECO:0000256" key="3">
    <source>
        <dbReference type="ARBA" id="ARBA00022692"/>
    </source>
</evidence>
<comment type="caution">
    <text evidence="9">The sequence shown here is derived from an EMBL/GenBank/DDBJ whole genome shotgun (WGS) entry which is preliminary data.</text>
</comment>
<dbReference type="Proteomes" id="UP000625711">
    <property type="component" value="Unassembled WGS sequence"/>
</dbReference>
<evidence type="ECO:0000313" key="11">
    <source>
        <dbReference type="Proteomes" id="UP000625711"/>
    </source>
</evidence>
<dbReference type="EMBL" id="JAACXV010016880">
    <property type="protein sequence ID" value="KAF7264482.1"/>
    <property type="molecule type" value="Genomic_DNA"/>
</dbReference>
<evidence type="ECO:0000256" key="7">
    <source>
        <dbReference type="ARBA" id="ARBA00023288"/>
    </source>
</evidence>
<dbReference type="CDD" id="cd00117">
    <property type="entry name" value="TFP"/>
    <property type="match status" value="1"/>
</dbReference>
<keyword evidence="5" id="KW-1133">Transmembrane helix</keyword>
<dbReference type="GO" id="GO:0098552">
    <property type="term" value="C:side of membrane"/>
    <property type="evidence" value="ECO:0007669"/>
    <property type="project" value="UniProtKB-KW"/>
</dbReference>
<evidence type="ECO:0000256" key="4">
    <source>
        <dbReference type="ARBA" id="ARBA00022729"/>
    </source>
</evidence>
<dbReference type="SUPFAM" id="SSF57302">
    <property type="entry name" value="Snake toxin-like"/>
    <property type="match status" value="1"/>
</dbReference>
<keyword evidence="4 8" id="KW-0732">Signal</keyword>
<evidence type="ECO:0000256" key="1">
    <source>
        <dbReference type="ARBA" id="ARBA00004589"/>
    </source>
</evidence>
<keyword evidence="11" id="KW-1185">Reference proteome</keyword>
<dbReference type="AlphaFoldDB" id="A0A834HLP2"/>
<evidence type="ECO:0008006" key="12">
    <source>
        <dbReference type="Google" id="ProtNLM"/>
    </source>
</evidence>
<comment type="subcellular location">
    <subcellularLocation>
        <location evidence="1">Membrane</location>
        <topology evidence="1">Lipid-anchor</topology>
        <topology evidence="1">GPI-anchor</topology>
    </subcellularLocation>
</comment>
<protein>
    <recommendedName>
        <fullName evidence="12">Protein sleepless</fullName>
    </recommendedName>
</protein>
<keyword evidence="2" id="KW-0325">Glycoprotein</keyword>
<dbReference type="InterPro" id="IPR050975">
    <property type="entry name" value="Sleep_regulator"/>
</dbReference>
<dbReference type="PANTHER" id="PTHR33562:SF29">
    <property type="entry name" value="PROTEIN SLEEPLESS"/>
    <property type="match status" value="1"/>
</dbReference>
<organism evidence="9 11">
    <name type="scientific">Rhynchophorus ferrugineus</name>
    <name type="common">Red palm weevil</name>
    <name type="synonym">Curculio ferrugineus</name>
    <dbReference type="NCBI Taxonomy" id="354439"/>
    <lineage>
        <taxon>Eukaryota</taxon>
        <taxon>Metazoa</taxon>
        <taxon>Ecdysozoa</taxon>
        <taxon>Arthropoda</taxon>
        <taxon>Hexapoda</taxon>
        <taxon>Insecta</taxon>
        <taxon>Pterygota</taxon>
        <taxon>Neoptera</taxon>
        <taxon>Endopterygota</taxon>
        <taxon>Coleoptera</taxon>
        <taxon>Polyphaga</taxon>
        <taxon>Cucujiformia</taxon>
        <taxon>Curculionidae</taxon>
        <taxon>Dryophthorinae</taxon>
        <taxon>Rhynchophorus</taxon>
    </lineage>
</organism>
<feature type="chain" id="PRO_5036417895" description="Protein sleepless" evidence="8">
    <location>
        <begin position="22"/>
        <end position="130"/>
    </location>
</feature>
<evidence type="ECO:0000256" key="2">
    <source>
        <dbReference type="ARBA" id="ARBA00022622"/>
    </source>
</evidence>
<dbReference type="OrthoDB" id="6795741at2759"/>
<name>A0A834HLP2_RHYFE</name>
<dbReference type="Gene3D" id="2.10.60.10">
    <property type="entry name" value="CD59"/>
    <property type="match status" value="1"/>
</dbReference>
<keyword evidence="2" id="KW-0336">GPI-anchor</keyword>
<evidence type="ECO:0000256" key="5">
    <source>
        <dbReference type="ARBA" id="ARBA00022989"/>
    </source>
</evidence>
<evidence type="ECO:0000313" key="10">
    <source>
        <dbReference type="EMBL" id="KAF7264484.1"/>
    </source>
</evidence>
<evidence type="ECO:0000313" key="9">
    <source>
        <dbReference type="EMBL" id="KAF7264482.1"/>
    </source>
</evidence>
<dbReference type="PANTHER" id="PTHR33562">
    <property type="entry name" value="ATILLA, ISOFORM B-RELATED-RELATED"/>
    <property type="match status" value="1"/>
</dbReference>
<keyword evidence="3" id="KW-0812">Transmembrane</keyword>
<accession>A0A834HLP2</accession>
<dbReference type="InterPro" id="IPR045860">
    <property type="entry name" value="Snake_toxin-like_sf"/>
</dbReference>
<evidence type="ECO:0000256" key="6">
    <source>
        <dbReference type="ARBA" id="ARBA00023136"/>
    </source>
</evidence>
<gene>
    <name evidence="10" type="ORF">GWI33_023149</name>
    <name evidence="9" type="ORF">GWI33_023151</name>
</gene>
<proteinExistence type="predicted"/>
<feature type="signal peptide" evidence="8">
    <location>
        <begin position="1"/>
        <end position="21"/>
    </location>
</feature>
<sequence>MSRSIILPIALLLFYFKAGSALYCYQCIGNNSSDCENNLSLVTQQNCTVGFVCAHYSVESNSVTTINRGCSNPDVCSSLDAKNTHLIGTNRTLNYCRVCNNTDYCNSAFSLEINHVFLLVSSIAFCYFNL</sequence>